<keyword evidence="4" id="KW-0539">Nucleus</keyword>
<feature type="region of interest" description="Disordered" evidence="5">
    <location>
        <begin position="49"/>
        <end position="73"/>
    </location>
</feature>
<dbReference type="Pfam" id="PF00575">
    <property type="entry name" value="S1"/>
    <property type="match status" value="3"/>
</dbReference>
<feature type="domain" description="S1 motif" evidence="6">
    <location>
        <begin position="1321"/>
        <end position="1393"/>
    </location>
</feature>
<feature type="compositionally biased region" description="Basic and acidic residues" evidence="5">
    <location>
        <begin position="1533"/>
        <end position="1548"/>
    </location>
</feature>
<feature type="domain" description="S1 motif" evidence="6">
    <location>
        <begin position="203"/>
        <end position="274"/>
    </location>
</feature>
<dbReference type="CDD" id="cd05702">
    <property type="entry name" value="S1_Rrp5_repeat_hs11_sc8"/>
    <property type="match status" value="1"/>
</dbReference>
<dbReference type="InterPro" id="IPR008847">
    <property type="entry name" value="Suf"/>
</dbReference>
<proteinExistence type="predicted"/>
<feature type="domain" description="S1 motif" evidence="6">
    <location>
        <begin position="464"/>
        <end position="538"/>
    </location>
</feature>
<sequence length="1831" mass="203919">MASSEEDFPRGGTFKKPGDGHAVKHSVEQDNLFVVSIYEQAFVLWRRKTSHDPEQRKKRKTDKGGDEKKETKQNTKEEFLKLNAGKNVEILHFKKLTVGTLILGCVKEVKDFELVVGLPNGLTGYVQVTSISDGYTKLLNDQVDAGEAMEELLTLAHLYTPGMVVRCVVSTLGLTKEGHHSIKLSINPREVNKGLNAASLKPGMHISGCVASIEDHGFLIDIGIGRAKAFLPRQKALDDLKATEQGGDLQVGRYLNCLVEEVKSEGRIVRLSVNPNAVAKALADKEQGWTLSNLLPGLLVEAQIKKLTSHGITLEFLSSFSGSVDFMQMDPEKEKVYRLGLQVKACVLYVHPSSRTVGLSLLPCFLQPGSVVEPLTSARIGEVVEGCTVKAFHQDAGVTLLLPDGMLVFAHKNHLKETLEPLKTNKMGSGSSHTCRILDYSPMDQVALVSLRKSVIEAPFLRYQDILPGQHIGCIVISLERYGMQVKVTDHIRGLVPRTHLADILLKNPEKKYSPGDEIRCRVLTVIPDTKRLILTRKKALVESKLPLICSYEDARPGRVAHGYIVCVKDFGCIVRFFNEVSGLVPRHELSTEPVPFPEKIFYSGQVVKAKVLKCDPEQQKLLLSFKATGGSVAAEVAKVQQAQGKDTFHFETGKIVKVTVVRKTIDGLDVSILPEEASAFLPMTHLSDHVSNCRLLWEGLGEGDIISNVMCLSKNKEHIILCKKPIIKAAVEEGYPAKDFSEVQSGMMLPGFIKNIMPYGVFVEFPYGLMGLAPKSAMCDKFVTNTSDHFQVGQTVLAKVTNLDEGKRRRGEEWGQESLELLRQCLEERRDVCSMMTSRGDSEVAQNLSKLVLGQKLKLAVEEMKDDGTAYFKASQVAGATASATKHHLTGVSLDLGQNVTAVILYINHLTSQVHLSLRTELVNSKTKQLKENTTHSATVQHVEKDFAIASLAETGQLAIVPVAAHLNDTFWFESERLSVGQTLVVSVRELSCEAVGGLPLVVRGPGKAKRKQKVSESNEEAPRGIQHSCCLGDTVSGTVKSIHPTYVLLALERGVTGSIHASEILETVKPFSFPTSSLKMGMKITARVIGGREAKSHKFLPVTHSHFTFTIPELTVQPSKLKGDWSKEVKDQPLSEKLKSYQPGQEVTCFVSKFNSLKKCLEVEVTHDMRGAVELLAMTCKPKDLKRPEKLFKPGQALNALVVCSNSSKTRLCLSLSGVHSLGEGSLTLGTVTKITPHIGLVVSLPFRQSGRAGILDLSDTYTASPLDQFYVGQTVRCCVLAREDEKIHVSLRQSRTNPISNLKGSDPEILSIEDLKKGQIVRGYVKSVGDAGVFIGLSRTITGRSLYQHVTNYFVTDHSVYVKNIPLGKLLTCKVLSVDKKQNRVELSLLPEDTGEPDVLPESLRLPSREKGEQKEKRQGFKKMQQKRKRGASESEQEVAVENKKVTKRQKKSEDKDNGVEVYFREEEEPQKQKKPSVHSKSEAPPRLQVSAGFSWDVTLSSLQPVGMGGGAPASDSEEDEEVVKPQKKSKWEKNVEKQRQEKELSKVEGELMDPGRQPQTANDFNRLVLGSPDSSIIWLQYMAFHLHSTEIEQARAVAERALKTISFREEQEKLNVWVALLNLENMYGTEESLNKVFERAVQHCEPLKVFQSLADIYTKSDKYKQAESLYNTMLRRFRQERSVWLSCAAFYLRRDRTDETHRLLQRALKCLPDKEHVDLIVKFAQLEFRFGDAERAKSMFESTLGNYPRRTDLWSVYIDMMIKYGSQKEVRSILERVIHLSLAAKRIKFFFKRYLEYEKKHGSAESVQVVKEKAMEYVEAKGSSAES</sequence>
<feature type="compositionally biased region" description="Basic and acidic residues" evidence="5">
    <location>
        <begin position="62"/>
        <end position="73"/>
    </location>
</feature>
<feature type="domain" description="S1 motif" evidence="6">
    <location>
        <begin position="381"/>
        <end position="452"/>
    </location>
</feature>
<evidence type="ECO:0000256" key="5">
    <source>
        <dbReference type="SAM" id="MobiDB-lite"/>
    </source>
</evidence>
<feature type="domain" description="S1 motif" evidence="6">
    <location>
        <begin position="297"/>
        <end position="362"/>
    </location>
</feature>
<keyword evidence="8" id="KW-1185">Reference proteome</keyword>
<dbReference type="Gene3D" id="2.40.50.140">
    <property type="entry name" value="Nucleic acid-binding proteins"/>
    <property type="match status" value="9"/>
</dbReference>
<dbReference type="CDD" id="cd05696">
    <property type="entry name" value="S1_Rrp5_repeat_hs4"/>
    <property type="match status" value="1"/>
</dbReference>
<keyword evidence="3" id="KW-0677">Repeat</keyword>
<dbReference type="CDD" id="cd05694">
    <property type="entry name" value="S1_Rrp5_repeat_hs2_sc2"/>
    <property type="match status" value="1"/>
</dbReference>
<feature type="compositionally biased region" description="Basic and acidic residues" evidence="5">
    <location>
        <begin position="1410"/>
        <end position="1422"/>
    </location>
</feature>
<dbReference type="CDD" id="cd05693">
    <property type="entry name" value="S1_Rrp5_repeat_hs1_sc1"/>
    <property type="match status" value="1"/>
</dbReference>
<dbReference type="EMBL" id="JAAWVQ010039727">
    <property type="protein sequence ID" value="MBN3274436.1"/>
    <property type="molecule type" value="Genomic_DNA"/>
</dbReference>
<name>A0ABS2XK43_POLSP</name>
<dbReference type="SMART" id="SM00316">
    <property type="entry name" value="S1"/>
    <property type="match status" value="12"/>
</dbReference>
<evidence type="ECO:0000256" key="4">
    <source>
        <dbReference type="ARBA" id="ARBA00023242"/>
    </source>
</evidence>
<dbReference type="InterPro" id="IPR048058">
    <property type="entry name" value="Rrp5_S1_rpt_hs11_sc8"/>
</dbReference>
<evidence type="ECO:0000313" key="8">
    <source>
        <dbReference type="Proteomes" id="UP001166093"/>
    </source>
</evidence>
<dbReference type="InterPro" id="IPR048059">
    <property type="entry name" value="Rrp5_S1_rpt_hs1_sc1"/>
</dbReference>
<evidence type="ECO:0000256" key="2">
    <source>
        <dbReference type="ARBA" id="ARBA00022552"/>
    </source>
</evidence>
<evidence type="ECO:0000313" key="7">
    <source>
        <dbReference type="EMBL" id="MBN3274436.1"/>
    </source>
</evidence>
<dbReference type="CDD" id="cd04461">
    <property type="entry name" value="S1_Rrp5_repeat_hs8_sc7"/>
    <property type="match status" value="1"/>
</dbReference>
<feature type="region of interest" description="Disordered" evidence="5">
    <location>
        <begin position="1"/>
        <end position="22"/>
    </location>
</feature>
<feature type="domain" description="S1 motif" evidence="6">
    <location>
        <begin position="1146"/>
        <end position="1219"/>
    </location>
</feature>
<feature type="compositionally biased region" description="Basic and acidic residues" evidence="5">
    <location>
        <begin position="1455"/>
        <end position="1468"/>
    </location>
</feature>
<dbReference type="CDD" id="cd05698">
    <property type="entry name" value="S1_Rrp5_repeat_hs6_sc5"/>
    <property type="match status" value="1"/>
</dbReference>
<dbReference type="PANTHER" id="PTHR23270:SF10">
    <property type="entry name" value="PROTEIN RRP5 HOMOLOG"/>
    <property type="match status" value="1"/>
</dbReference>
<accession>A0ABS2XK43</accession>
<dbReference type="SMART" id="SM00386">
    <property type="entry name" value="HAT"/>
    <property type="match status" value="6"/>
</dbReference>
<comment type="caution">
    <text evidence="7">The sequence shown here is derived from an EMBL/GenBank/DDBJ whole genome shotgun (WGS) entry which is preliminary data.</text>
</comment>
<keyword evidence="2" id="KW-0698">rRNA processing</keyword>
<protein>
    <submittedName>
        <fullName evidence="7">RRP5 protein</fullName>
    </submittedName>
</protein>
<feature type="non-terminal residue" evidence="7">
    <location>
        <position position="1"/>
    </location>
</feature>
<dbReference type="Pfam" id="PF05843">
    <property type="entry name" value="Suf"/>
    <property type="match status" value="1"/>
</dbReference>
<dbReference type="InterPro" id="IPR003029">
    <property type="entry name" value="S1_domain"/>
</dbReference>
<gene>
    <name evidence="7" type="primary">Pdcd11</name>
    <name evidence="7" type="ORF">GTO93_0021910</name>
</gene>
<dbReference type="Gene3D" id="1.25.40.10">
    <property type="entry name" value="Tetratricopeptide repeat domain"/>
    <property type="match status" value="1"/>
</dbReference>
<dbReference type="CDD" id="cd05697">
    <property type="entry name" value="S1_Rrp5_repeat_hs5"/>
    <property type="match status" value="1"/>
</dbReference>
<feature type="region of interest" description="Disordered" evidence="5">
    <location>
        <begin position="1392"/>
        <end position="1491"/>
    </location>
</feature>
<dbReference type="InterPro" id="IPR057302">
    <property type="entry name" value="Rrp5_S1"/>
</dbReference>
<feature type="domain" description="S1 motif" evidence="6">
    <location>
        <begin position="1034"/>
        <end position="1105"/>
    </location>
</feature>
<dbReference type="SUPFAM" id="SSF48452">
    <property type="entry name" value="TPR-like"/>
    <property type="match status" value="1"/>
</dbReference>
<feature type="domain" description="S1 motif" evidence="6">
    <location>
        <begin position="1227"/>
        <end position="1295"/>
    </location>
</feature>
<dbReference type="SUPFAM" id="SSF50249">
    <property type="entry name" value="Nucleic acid-binding proteins"/>
    <property type="match status" value="10"/>
</dbReference>
<dbReference type="InterPro" id="IPR012340">
    <property type="entry name" value="NA-bd_OB-fold"/>
</dbReference>
<dbReference type="InterPro" id="IPR011990">
    <property type="entry name" value="TPR-like_helical_dom_sf"/>
</dbReference>
<evidence type="ECO:0000256" key="3">
    <source>
        <dbReference type="ARBA" id="ARBA00022737"/>
    </source>
</evidence>
<comment type="subcellular location">
    <subcellularLocation>
        <location evidence="1">Nucleus</location>
        <location evidence="1">Nucleolus</location>
    </subcellularLocation>
</comment>
<feature type="domain" description="S1 motif" evidence="6">
    <location>
        <begin position="747"/>
        <end position="825"/>
    </location>
</feature>
<dbReference type="InterPro" id="IPR003107">
    <property type="entry name" value="HAT"/>
</dbReference>
<dbReference type="PANTHER" id="PTHR23270">
    <property type="entry name" value="PROGRAMMED CELL DEATH PROTEIN 11 PRE-RRNA PROCESSING PROTEIN RRP5"/>
    <property type="match status" value="1"/>
</dbReference>
<feature type="compositionally biased region" description="Basic residues" evidence="5">
    <location>
        <begin position="1423"/>
        <end position="1433"/>
    </location>
</feature>
<dbReference type="InterPro" id="IPR045209">
    <property type="entry name" value="Rrp5"/>
</dbReference>
<feature type="domain" description="S1 motif" evidence="6">
    <location>
        <begin position="99"/>
        <end position="187"/>
    </location>
</feature>
<dbReference type="PROSITE" id="PS50126">
    <property type="entry name" value="S1"/>
    <property type="match status" value="11"/>
</dbReference>
<evidence type="ECO:0000259" key="6">
    <source>
        <dbReference type="PROSITE" id="PS50126"/>
    </source>
</evidence>
<feature type="non-terminal residue" evidence="7">
    <location>
        <position position="1831"/>
    </location>
</feature>
<dbReference type="Proteomes" id="UP001166093">
    <property type="component" value="Unassembled WGS sequence"/>
</dbReference>
<organism evidence="7 8">
    <name type="scientific">Polyodon spathula</name>
    <name type="common">North American paddlefish</name>
    <name type="synonym">Squalus spathula</name>
    <dbReference type="NCBI Taxonomy" id="7913"/>
    <lineage>
        <taxon>Eukaryota</taxon>
        <taxon>Metazoa</taxon>
        <taxon>Chordata</taxon>
        <taxon>Craniata</taxon>
        <taxon>Vertebrata</taxon>
        <taxon>Euteleostomi</taxon>
        <taxon>Actinopterygii</taxon>
        <taxon>Chondrostei</taxon>
        <taxon>Acipenseriformes</taxon>
        <taxon>Polyodontidae</taxon>
        <taxon>Polyodon</taxon>
    </lineage>
</organism>
<feature type="region of interest" description="Disordered" evidence="5">
    <location>
        <begin position="1508"/>
        <end position="1548"/>
    </location>
</feature>
<feature type="domain" description="S1 motif" evidence="6">
    <location>
        <begin position="558"/>
        <end position="627"/>
    </location>
</feature>
<reference evidence="7" key="1">
    <citation type="journal article" date="2021" name="Cell">
        <title>Tracing the genetic footprints of vertebrate landing in non-teleost ray-finned fishes.</title>
        <authorList>
            <person name="Bi X."/>
            <person name="Wang K."/>
            <person name="Yang L."/>
            <person name="Pan H."/>
            <person name="Jiang H."/>
            <person name="Wei Q."/>
            <person name="Fang M."/>
            <person name="Yu H."/>
            <person name="Zhu C."/>
            <person name="Cai Y."/>
            <person name="He Y."/>
            <person name="Gan X."/>
            <person name="Zeng H."/>
            <person name="Yu D."/>
            <person name="Zhu Y."/>
            <person name="Jiang H."/>
            <person name="Qiu Q."/>
            <person name="Yang H."/>
            <person name="Zhang Y.E."/>
            <person name="Wang W."/>
            <person name="Zhu M."/>
            <person name="He S."/>
            <person name="Zhang G."/>
        </authorList>
    </citation>
    <scope>NUCLEOTIDE SEQUENCE</scope>
    <source>
        <strain evidence="7">Pddl_001</strain>
    </source>
</reference>
<evidence type="ECO:0000256" key="1">
    <source>
        <dbReference type="ARBA" id="ARBA00004604"/>
    </source>
</evidence>
<dbReference type="CDD" id="cd05695">
    <property type="entry name" value="S1_Rrp5_repeat_hs3"/>
    <property type="match status" value="1"/>
</dbReference>
<dbReference type="Pfam" id="PF23459">
    <property type="entry name" value="S1_RRP5"/>
    <property type="match status" value="5"/>
</dbReference>